<comment type="subunit">
    <text evidence="4">F-type ATPases have 2 components, CF(1) - the catalytic core - and CF(0) - the membrane proton channel. CF(1) has five subunits: alpha(3), beta(3), gamma(1), delta(1), epsilon(1). CF(0) has three main subunits: a, b and c.</text>
</comment>
<evidence type="ECO:0000256" key="5">
    <source>
        <dbReference type="ARBA" id="ARBA00022448"/>
    </source>
</evidence>
<dbReference type="PANTHER" id="PTHR11410:SF0">
    <property type="entry name" value="ATP SYNTHASE SUBUNIT A"/>
    <property type="match status" value="1"/>
</dbReference>
<evidence type="ECO:0000256" key="12">
    <source>
        <dbReference type="ARBA" id="ARBA00023310"/>
    </source>
</evidence>
<evidence type="ECO:0000256" key="1">
    <source>
        <dbReference type="ARBA" id="ARBA00002070"/>
    </source>
</evidence>
<keyword evidence="11 14" id="KW-0472">Membrane</keyword>
<dbReference type="GO" id="GO:0046933">
    <property type="term" value="F:proton-transporting ATP synthase activity, rotational mechanism"/>
    <property type="evidence" value="ECO:0007669"/>
    <property type="project" value="TreeGrafter"/>
</dbReference>
<keyword evidence="9 14" id="KW-1133">Transmembrane helix</keyword>
<sequence length="224" mass="25305">MMANLFSSFDPSTSWSLSLNWLSSMIFFILMPSLFWYIPSRMVMIWILLNLFVHKEFKTLISKNHYKGSTLVFSSLLSFILINNFMGLFPYIFTASSHLNFSLYLSIPLWLSFMIFGWMKNTTHMLAHLVPQGAPNALLPFLVIIESVSNLIRPGTLAIRLTANMIAGHLLITLLGNSGPLTDSLMLNILILTQILLLTLESAVSIIQSYVFSILVTLYSSEVN</sequence>
<evidence type="ECO:0000256" key="7">
    <source>
        <dbReference type="ARBA" id="ARBA00022692"/>
    </source>
</evidence>
<dbReference type="PANTHER" id="PTHR11410">
    <property type="entry name" value="ATP SYNTHASE SUBUNIT A"/>
    <property type="match status" value="1"/>
</dbReference>
<evidence type="ECO:0000256" key="4">
    <source>
        <dbReference type="ARBA" id="ARBA00011648"/>
    </source>
</evidence>
<comment type="function">
    <text evidence="1">Mitochondrial membrane ATP synthase (F(1)F(0) ATP synthase or Complex V) produces ATP from ADP in the presence of a proton gradient across the membrane which is generated by electron transport complexes of the respiratory chain. F-type ATPases consist of two structural domains, F(1) - containing the extramembraneous catalytic core and F(0) - containing the membrane proton channel, linked together by a central stalk and a peripheral stalk. During catalysis, ATP synthesis in the catalytic domain of F(1) is coupled via a rotary mechanism of the central stalk subunits to proton translocation. Key component of the proton channel; it may play a direct role in the translocation of protons across the membrane.</text>
</comment>
<dbReference type="EMBL" id="KX087367">
    <property type="protein sequence ID" value="ARH54823.1"/>
    <property type="molecule type" value="Genomic_DNA"/>
</dbReference>
<dbReference type="CDD" id="cd00310">
    <property type="entry name" value="ATP-synt_Fo_a_6"/>
    <property type="match status" value="1"/>
</dbReference>
<evidence type="ECO:0000313" key="15">
    <source>
        <dbReference type="EMBL" id="ARH54823.1"/>
    </source>
</evidence>
<gene>
    <name evidence="15" type="primary">atp6</name>
</gene>
<dbReference type="PROSITE" id="PS00449">
    <property type="entry name" value="ATPASE_A"/>
    <property type="match status" value="1"/>
</dbReference>
<evidence type="ECO:0000256" key="9">
    <source>
        <dbReference type="ARBA" id="ARBA00022989"/>
    </source>
</evidence>
<dbReference type="Pfam" id="PF00119">
    <property type="entry name" value="ATP-synt_A"/>
    <property type="match status" value="1"/>
</dbReference>
<dbReference type="InterPro" id="IPR000568">
    <property type="entry name" value="ATP_synth_F0_asu"/>
</dbReference>
<dbReference type="AlphaFoldDB" id="A0A343C480"/>
<reference evidence="15" key="1">
    <citation type="submission" date="2016-04" db="EMBL/GenBank/DDBJ databases">
        <title>Mitochondria of beetle species.</title>
        <authorList>
            <person name="Hunter A."/>
            <person name="Moriniere J."/>
            <person name="Tang P."/>
            <person name="Linard B."/>
            <person name="Crampton-Platt A."/>
            <person name="Vogler A.P."/>
        </authorList>
    </citation>
    <scope>NUCLEOTIDE SEQUENCE</scope>
</reference>
<dbReference type="PRINTS" id="PR00123">
    <property type="entry name" value="ATPASEA"/>
</dbReference>
<dbReference type="InterPro" id="IPR035908">
    <property type="entry name" value="F0_ATP_A_sf"/>
</dbReference>
<evidence type="ECO:0000256" key="3">
    <source>
        <dbReference type="ARBA" id="ARBA00006810"/>
    </source>
</evidence>
<evidence type="ECO:0000256" key="11">
    <source>
        <dbReference type="ARBA" id="ARBA00023136"/>
    </source>
</evidence>
<evidence type="ECO:0000256" key="14">
    <source>
        <dbReference type="SAM" id="Phobius"/>
    </source>
</evidence>
<keyword evidence="10" id="KW-0406">Ion transport</keyword>
<feature type="transmembrane region" description="Helical" evidence="14">
    <location>
        <begin position="99"/>
        <end position="119"/>
    </location>
</feature>
<organism evidence="15">
    <name type="scientific">Trigonopterus sp. 6 AH-2016</name>
    <dbReference type="NCBI Taxonomy" id="1903840"/>
    <lineage>
        <taxon>Eukaryota</taxon>
        <taxon>Metazoa</taxon>
        <taxon>Ecdysozoa</taxon>
        <taxon>Arthropoda</taxon>
        <taxon>Hexapoda</taxon>
        <taxon>Insecta</taxon>
        <taxon>Pterygota</taxon>
        <taxon>Neoptera</taxon>
        <taxon>Endopterygota</taxon>
        <taxon>Coleoptera</taxon>
        <taxon>Polyphaga</taxon>
        <taxon>Cucujiformia</taxon>
        <taxon>Curculionidae</taxon>
        <taxon>Cryptorhynchinae</taxon>
        <taxon>Trigonopterus</taxon>
    </lineage>
</organism>
<feature type="transmembrane region" description="Helical" evidence="14">
    <location>
        <begin position="157"/>
        <end position="177"/>
    </location>
</feature>
<name>A0A343C480_9CUCU</name>
<keyword evidence="15" id="KW-0496">Mitochondrion</keyword>
<comment type="subcellular location">
    <subcellularLocation>
        <location evidence="2">Membrane</location>
        <topology evidence="2">Multi-pass membrane protein</topology>
    </subcellularLocation>
    <subcellularLocation>
        <location evidence="13">Mitochondrion inner membrane</location>
        <topology evidence="13">Multi-pass membrane protein</topology>
    </subcellularLocation>
</comment>
<dbReference type="SUPFAM" id="SSF81336">
    <property type="entry name" value="F1F0 ATP synthase subunit A"/>
    <property type="match status" value="1"/>
</dbReference>
<evidence type="ECO:0000256" key="6">
    <source>
        <dbReference type="ARBA" id="ARBA00022547"/>
    </source>
</evidence>
<keyword evidence="6" id="KW-0138">CF(0)</keyword>
<feature type="transmembrane region" description="Helical" evidence="14">
    <location>
        <begin position="70"/>
        <end position="93"/>
    </location>
</feature>
<keyword evidence="8" id="KW-0375">Hydrogen ion transport</keyword>
<dbReference type="InterPro" id="IPR045083">
    <property type="entry name" value="ATP_synth_F0_asu_bact/mt"/>
</dbReference>
<keyword evidence="7 14" id="KW-0812">Transmembrane</keyword>
<evidence type="ECO:0000256" key="8">
    <source>
        <dbReference type="ARBA" id="ARBA00022781"/>
    </source>
</evidence>
<proteinExistence type="inferred from homology"/>
<comment type="similarity">
    <text evidence="3">Belongs to the ATPase A chain family.</text>
</comment>
<geneLocation type="mitochondrion" evidence="15"/>
<dbReference type="GO" id="GO:0005743">
    <property type="term" value="C:mitochondrial inner membrane"/>
    <property type="evidence" value="ECO:0007669"/>
    <property type="project" value="UniProtKB-SubCell"/>
</dbReference>
<dbReference type="NCBIfam" id="TIGR01131">
    <property type="entry name" value="ATP_synt_6_or_A"/>
    <property type="match status" value="1"/>
</dbReference>
<protein>
    <recommendedName>
        <fullName evidence="13">ATP synthase subunit a</fullName>
    </recommendedName>
</protein>
<accession>A0A343C480</accession>
<dbReference type="Gene3D" id="1.20.120.220">
    <property type="entry name" value="ATP synthase, F0 complex, subunit A"/>
    <property type="match status" value="1"/>
</dbReference>
<dbReference type="GO" id="GO:0045259">
    <property type="term" value="C:proton-transporting ATP synthase complex"/>
    <property type="evidence" value="ECO:0007669"/>
    <property type="project" value="UniProtKB-KW"/>
</dbReference>
<keyword evidence="12" id="KW-0066">ATP synthesis</keyword>
<feature type="transmembrane region" description="Helical" evidence="14">
    <location>
        <begin position="189"/>
        <end position="219"/>
    </location>
</feature>
<feature type="transmembrane region" description="Helical" evidence="14">
    <location>
        <begin position="20"/>
        <end position="49"/>
    </location>
</feature>
<dbReference type="InterPro" id="IPR023011">
    <property type="entry name" value="ATP_synth_F0_asu_AS"/>
</dbReference>
<evidence type="ECO:0000256" key="13">
    <source>
        <dbReference type="RuleBase" id="RU004450"/>
    </source>
</evidence>
<evidence type="ECO:0000256" key="2">
    <source>
        <dbReference type="ARBA" id="ARBA00004141"/>
    </source>
</evidence>
<keyword evidence="5" id="KW-0813">Transport</keyword>
<evidence type="ECO:0000256" key="10">
    <source>
        <dbReference type="ARBA" id="ARBA00023065"/>
    </source>
</evidence>